<keyword evidence="1" id="KW-0472">Membrane</keyword>
<evidence type="ECO:0000313" key="3">
    <source>
        <dbReference type="Proteomes" id="UP001159363"/>
    </source>
</evidence>
<dbReference type="EMBL" id="JARBHB010000001">
    <property type="protein sequence ID" value="KAJ8898251.1"/>
    <property type="molecule type" value="Genomic_DNA"/>
</dbReference>
<keyword evidence="1" id="KW-0812">Transmembrane</keyword>
<comment type="caution">
    <text evidence="2">The sequence shown here is derived from an EMBL/GenBank/DDBJ whole genome shotgun (WGS) entry which is preliminary data.</text>
</comment>
<keyword evidence="1" id="KW-1133">Transmembrane helix</keyword>
<sequence length="144" mass="15574">MTTAWEDKGLGLYFPGAERSSLNDDKSAALQGITAQCSTLRVFLVAHLICGVVYASLTWVVYLSIDEYAARCSLAAKKMINAGAAVSERLACSPPTIANQVQSLAGSPDFRMWESCRTMPLVGRFSQGYPVSPALSFRRCSILT</sequence>
<gene>
    <name evidence="2" type="ORF">PR048_003611</name>
</gene>
<evidence type="ECO:0000256" key="1">
    <source>
        <dbReference type="SAM" id="Phobius"/>
    </source>
</evidence>
<feature type="transmembrane region" description="Helical" evidence="1">
    <location>
        <begin position="42"/>
        <end position="65"/>
    </location>
</feature>
<keyword evidence="3" id="KW-1185">Reference proteome</keyword>
<proteinExistence type="predicted"/>
<reference evidence="2 3" key="1">
    <citation type="submission" date="2023-02" db="EMBL/GenBank/DDBJ databases">
        <title>LHISI_Scaffold_Assembly.</title>
        <authorList>
            <person name="Stuart O.P."/>
            <person name="Cleave R."/>
            <person name="Magrath M.J.L."/>
            <person name="Mikheyev A.S."/>
        </authorList>
    </citation>
    <scope>NUCLEOTIDE SEQUENCE [LARGE SCALE GENOMIC DNA]</scope>
    <source>
        <strain evidence="2">Daus_M_001</strain>
        <tissue evidence="2">Leg muscle</tissue>
    </source>
</reference>
<accession>A0ABQ9IPJ5</accession>
<protein>
    <submittedName>
        <fullName evidence="2">Uncharacterized protein</fullName>
    </submittedName>
</protein>
<name>A0ABQ9IPJ5_9NEOP</name>
<organism evidence="2 3">
    <name type="scientific">Dryococelus australis</name>
    <dbReference type="NCBI Taxonomy" id="614101"/>
    <lineage>
        <taxon>Eukaryota</taxon>
        <taxon>Metazoa</taxon>
        <taxon>Ecdysozoa</taxon>
        <taxon>Arthropoda</taxon>
        <taxon>Hexapoda</taxon>
        <taxon>Insecta</taxon>
        <taxon>Pterygota</taxon>
        <taxon>Neoptera</taxon>
        <taxon>Polyneoptera</taxon>
        <taxon>Phasmatodea</taxon>
        <taxon>Verophasmatodea</taxon>
        <taxon>Anareolatae</taxon>
        <taxon>Phasmatidae</taxon>
        <taxon>Eurycanthinae</taxon>
        <taxon>Dryococelus</taxon>
    </lineage>
</organism>
<dbReference type="Proteomes" id="UP001159363">
    <property type="component" value="Chromosome 1"/>
</dbReference>
<evidence type="ECO:0000313" key="2">
    <source>
        <dbReference type="EMBL" id="KAJ8898251.1"/>
    </source>
</evidence>